<organism evidence="6 7">
    <name type="scientific">Aquimarina litoralis</name>
    <dbReference type="NCBI Taxonomy" id="584605"/>
    <lineage>
        <taxon>Bacteria</taxon>
        <taxon>Pseudomonadati</taxon>
        <taxon>Bacteroidota</taxon>
        <taxon>Flavobacteriia</taxon>
        <taxon>Flavobacteriales</taxon>
        <taxon>Flavobacteriaceae</taxon>
        <taxon>Aquimarina</taxon>
    </lineage>
</organism>
<proteinExistence type="predicted"/>
<feature type="transmembrane region" description="Helical" evidence="5">
    <location>
        <begin position="63"/>
        <end position="81"/>
    </location>
</feature>
<dbReference type="EMBL" id="BAAAGE010000001">
    <property type="protein sequence ID" value="GAA0716393.1"/>
    <property type="molecule type" value="Genomic_DNA"/>
</dbReference>
<dbReference type="RefSeq" id="WP_343911465.1">
    <property type="nucleotide sequence ID" value="NZ_BAAAGE010000001.1"/>
</dbReference>
<evidence type="ECO:0000313" key="7">
    <source>
        <dbReference type="Proteomes" id="UP001501758"/>
    </source>
</evidence>
<dbReference type="Gene3D" id="1.20.1280.290">
    <property type="match status" value="1"/>
</dbReference>
<gene>
    <name evidence="6" type="ORF">GCM10009430_12070</name>
</gene>
<keyword evidence="3 5" id="KW-1133">Transmembrane helix</keyword>
<dbReference type="InterPro" id="IPR006603">
    <property type="entry name" value="PQ-loop_rpt"/>
</dbReference>
<name>A0ABP3TTN5_9FLAO</name>
<reference evidence="7" key="1">
    <citation type="journal article" date="2019" name="Int. J. Syst. Evol. Microbiol.">
        <title>The Global Catalogue of Microorganisms (GCM) 10K type strain sequencing project: providing services to taxonomists for standard genome sequencing and annotation.</title>
        <authorList>
            <consortium name="The Broad Institute Genomics Platform"/>
            <consortium name="The Broad Institute Genome Sequencing Center for Infectious Disease"/>
            <person name="Wu L."/>
            <person name="Ma J."/>
        </authorList>
    </citation>
    <scope>NUCLEOTIDE SEQUENCE [LARGE SCALE GENOMIC DNA]</scope>
    <source>
        <strain evidence="7">JCM 15974</strain>
    </source>
</reference>
<evidence type="ECO:0000256" key="2">
    <source>
        <dbReference type="ARBA" id="ARBA00022692"/>
    </source>
</evidence>
<feature type="transmembrane region" description="Helical" evidence="5">
    <location>
        <begin position="6"/>
        <end position="26"/>
    </location>
</feature>
<keyword evidence="7" id="KW-1185">Reference proteome</keyword>
<keyword evidence="2 5" id="KW-0812">Transmembrane</keyword>
<dbReference type="Pfam" id="PF04193">
    <property type="entry name" value="PQ-loop"/>
    <property type="match status" value="1"/>
</dbReference>
<evidence type="ECO:0000256" key="1">
    <source>
        <dbReference type="ARBA" id="ARBA00004141"/>
    </source>
</evidence>
<dbReference type="Proteomes" id="UP001501758">
    <property type="component" value="Unassembled WGS sequence"/>
</dbReference>
<protein>
    <submittedName>
        <fullName evidence="6">SemiSWEET transporter</fullName>
    </submittedName>
</protein>
<evidence type="ECO:0000256" key="5">
    <source>
        <dbReference type="SAM" id="Phobius"/>
    </source>
</evidence>
<keyword evidence="4 5" id="KW-0472">Membrane</keyword>
<comment type="subcellular location">
    <subcellularLocation>
        <location evidence="1">Membrane</location>
        <topology evidence="1">Multi-pass membrane protein</topology>
    </subcellularLocation>
</comment>
<sequence>MNLPIVELLGFIAAGLSSCSFIPQVYRVYKTKSMQNISWCMLGISILAGTLWLIYGFYLENSILIVSSAITCSLHISLTYFKFKFKMRLQEYPKY</sequence>
<accession>A0ABP3TTN5</accession>
<evidence type="ECO:0000256" key="3">
    <source>
        <dbReference type="ARBA" id="ARBA00022989"/>
    </source>
</evidence>
<evidence type="ECO:0000256" key="4">
    <source>
        <dbReference type="ARBA" id="ARBA00023136"/>
    </source>
</evidence>
<feature type="transmembrane region" description="Helical" evidence="5">
    <location>
        <begin position="38"/>
        <end position="57"/>
    </location>
</feature>
<evidence type="ECO:0000313" key="6">
    <source>
        <dbReference type="EMBL" id="GAA0716393.1"/>
    </source>
</evidence>
<comment type="caution">
    <text evidence="6">The sequence shown here is derived from an EMBL/GenBank/DDBJ whole genome shotgun (WGS) entry which is preliminary data.</text>
</comment>